<feature type="binding site" evidence="9">
    <location>
        <begin position="22"/>
        <end position="27"/>
    </location>
    <ligand>
        <name>ATP</name>
        <dbReference type="ChEBI" id="CHEBI:30616"/>
    </ligand>
</feature>
<comment type="cofactor">
    <cofactor evidence="9">
        <name>Mg(2+)</name>
        <dbReference type="ChEBI" id="CHEBI:18420"/>
    </cofactor>
</comment>
<dbReference type="Gene3D" id="3.40.50.300">
    <property type="entry name" value="P-loop containing nucleotide triphosphate hydrolases"/>
    <property type="match status" value="1"/>
</dbReference>
<comment type="catalytic activity">
    <reaction evidence="8">
        <text>(7R,8S)-8-amino-7-(carboxyamino)nonanoate + ATP = (4R,5S)-dethiobiotin + ADP + phosphate + H(+)</text>
        <dbReference type="Rhea" id="RHEA:63684"/>
        <dbReference type="ChEBI" id="CHEBI:15378"/>
        <dbReference type="ChEBI" id="CHEBI:30616"/>
        <dbReference type="ChEBI" id="CHEBI:43474"/>
        <dbReference type="ChEBI" id="CHEBI:149470"/>
        <dbReference type="ChEBI" id="CHEBI:149473"/>
        <dbReference type="ChEBI" id="CHEBI:456216"/>
    </reaction>
</comment>
<evidence type="ECO:0000256" key="5">
    <source>
        <dbReference type="ARBA" id="ARBA00022756"/>
    </source>
</evidence>
<accession>A0ABN6CVF5</accession>
<keyword evidence="3 9" id="KW-0479">Metal-binding</keyword>
<evidence type="ECO:0000256" key="6">
    <source>
        <dbReference type="ARBA" id="ARBA00022840"/>
    </source>
</evidence>
<dbReference type="PANTHER" id="PTHR43210:SF2">
    <property type="entry name" value="ATP-DEPENDENT DETHIOBIOTIN SYNTHETASE BIOD 2"/>
    <property type="match status" value="1"/>
</dbReference>
<feature type="binding site" evidence="9">
    <location>
        <position position="128"/>
    </location>
    <ligand>
        <name>Mg(2+)</name>
        <dbReference type="ChEBI" id="CHEBI:18420"/>
    </ligand>
</feature>
<feature type="active site" evidence="9">
    <location>
        <position position="47"/>
    </location>
</feature>
<dbReference type="SUPFAM" id="SSF52540">
    <property type="entry name" value="P-loop containing nucleoside triphosphate hydrolases"/>
    <property type="match status" value="1"/>
</dbReference>
<dbReference type="EMBL" id="AP024202">
    <property type="protein sequence ID" value="BCN92529.1"/>
    <property type="molecule type" value="Genomic_DNA"/>
</dbReference>
<dbReference type="InterPro" id="IPR004472">
    <property type="entry name" value="DTB_synth_BioD"/>
</dbReference>
<name>A0ABN6CVF5_9GAMM</name>
<proteinExistence type="inferred from homology"/>
<comment type="catalytic activity">
    <reaction evidence="9">
        <text>(7R,8S)-7,8-diammoniononanoate + CO2 + ATP = (4R,5S)-dethiobiotin + ADP + phosphate + 3 H(+)</text>
        <dbReference type="Rhea" id="RHEA:15805"/>
        <dbReference type="ChEBI" id="CHEBI:15378"/>
        <dbReference type="ChEBI" id="CHEBI:16526"/>
        <dbReference type="ChEBI" id="CHEBI:30616"/>
        <dbReference type="ChEBI" id="CHEBI:43474"/>
        <dbReference type="ChEBI" id="CHEBI:149469"/>
        <dbReference type="ChEBI" id="CHEBI:149473"/>
        <dbReference type="ChEBI" id="CHEBI:456216"/>
        <dbReference type="EC" id="6.3.3.3"/>
    </reaction>
</comment>
<comment type="pathway">
    <text evidence="9">Cofactor biosynthesis; biotin biosynthesis; biotin from 7,8-diaminononanoate: step 1/2.</text>
</comment>
<feature type="binding site" evidence="9">
    <location>
        <position position="26"/>
    </location>
    <ligand>
        <name>Mg(2+)</name>
        <dbReference type="ChEBI" id="CHEBI:18420"/>
    </ligand>
</feature>
<dbReference type="Pfam" id="PF13500">
    <property type="entry name" value="AAA_26"/>
    <property type="match status" value="1"/>
</dbReference>
<keyword evidence="1 9" id="KW-0963">Cytoplasm</keyword>
<protein>
    <recommendedName>
        <fullName evidence="9">ATP-dependent dethiobiotin synthetase BioD</fullName>
        <ecNumber evidence="9">6.3.3.3</ecNumber>
    </recommendedName>
    <alternativeName>
        <fullName evidence="9">DTB synthetase</fullName>
        <shortName evidence="9">DTBS</shortName>
    </alternativeName>
    <alternativeName>
        <fullName evidence="9">Dethiobiotin synthase</fullName>
    </alternativeName>
</protein>
<reference evidence="10" key="1">
    <citation type="journal article" date="2022" name="Arch. Microbiol.">
        <title>Thiomicrorhabdus immobilis sp. nov., a mesophilic sulfur-oxidizing bacterium isolated from sediment of a brackish lake in northern Japan.</title>
        <authorList>
            <person name="Kojima H."/>
            <person name="Mochizuki J."/>
            <person name="Kanda M."/>
            <person name="Watanabe T."/>
            <person name="Fukui M."/>
        </authorList>
    </citation>
    <scope>NUCLEOTIDE SEQUENCE</scope>
    <source>
        <strain evidence="10">Am19</strain>
    </source>
</reference>
<comment type="subunit">
    <text evidence="9">Homodimer.</text>
</comment>
<evidence type="ECO:0000256" key="1">
    <source>
        <dbReference type="ARBA" id="ARBA00022490"/>
    </source>
</evidence>
<feature type="binding site" evidence="9">
    <location>
        <begin position="211"/>
        <end position="213"/>
    </location>
    <ligand>
        <name>ATP</name>
        <dbReference type="ChEBI" id="CHEBI:30616"/>
    </ligand>
</feature>
<comment type="function">
    <text evidence="9">Catalyzes a mechanistically unusual reaction, the ATP-dependent insertion of CO2 between the N7 and N8 nitrogen atoms of 7,8-diaminopelargonic acid (DAPA, also called 7,8-diammoniononanoate) to form a ureido ring.</text>
</comment>
<feature type="binding site" evidence="9">
    <location>
        <position position="51"/>
    </location>
    <ligand>
        <name>substrate</name>
    </ligand>
</feature>
<evidence type="ECO:0000313" key="11">
    <source>
        <dbReference type="Proteomes" id="UP001054820"/>
    </source>
</evidence>
<evidence type="ECO:0000256" key="8">
    <source>
        <dbReference type="ARBA" id="ARBA00047386"/>
    </source>
</evidence>
<feature type="binding site" evidence="9">
    <location>
        <position position="65"/>
    </location>
    <ligand>
        <name>ATP</name>
        <dbReference type="ChEBI" id="CHEBI:30616"/>
    </ligand>
</feature>
<evidence type="ECO:0000256" key="7">
    <source>
        <dbReference type="ARBA" id="ARBA00022842"/>
    </source>
</evidence>
<dbReference type="CDD" id="cd03109">
    <property type="entry name" value="DTBS"/>
    <property type="match status" value="1"/>
</dbReference>
<keyword evidence="11" id="KW-1185">Reference proteome</keyword>
<feature type="binding site" evidence="9">
    <location>
        <begin position="128"/>
        <end position="131"/>
    </location>
    <ligand>
        <name>ATP</name>
        <dbReference type="ChEBI" id="CHEBI:30616"/>
    </ligand>
</feature>
<keyword evidence="2 9" id="KW-0436">Ligase</keyword>
<dbReference type="HAMAP" id="MF_00336">
    <property type="entry name" value="BioD"/>
    <property type="match status" value="1"/>
</dbReference>
<dbReference type="Proteomes" id="UP001054820">
    <property type="component" value="Chromosome"/>
</dbReference>
<evidence type="ECO:0000256" key="9">
    <source>
        <dbReference type="HAMAP-Rule" id="MF_00336"/>
    </source>
</evidence>
<evidence type="ECO:0000256" key="4">
    <source>
        <dbReference type="ARBA" id="ARBA00022741"/>
    </source>
</evidence>
<keyword evidence="4 9" id="KW-0547">Nucleotide-binding</keyword>
<organism evidence="10 11">
    <name type="scientific">Thiomicrorhabdus immobilis</name>
    <dbReference type="NCBI Taxonomy" id="2791037"/>
    <lineage>
        <taxon>Bacteria</taxon>
        <taxon>Pseudomonadati</taxon>
        <taxon>Pseudomonadota</taxon>
        <taxon>Gammaproteobacteria</taxon>
        <taxon>Thiotrichales</taxon>
        <taxon>Piscirickettsiaceae</taxon>
        <taxon>Thiomicrorhabdus</taxon>
    </lineage>
</organism>
<feature type="binding site" evidence="9">
    <location>
        <position position="65"/>
    </location>
    <ligand>
        <name>Mg(2+)</name>
        <dbReference type="ChEBI" id="CHEBI:18420"/>
    </ligand>
</feature>
<comment type="caution">
    <text evidence="9">Lacks conserved residue(s) required for the propagation of feature annotation.</text>
</comment>
<evidence type="ECO:0000313" key="10">
    <source>
        <dbReference type="EMBL" id="BCN92529.1"/>
    </source>
</evidence>
<dbReference type="RefSeq" id="WP_237262228.1">
    <property type="nucleotide sequence ID" value="NZ_AP024202.1"/>
</dbReference>
<evidence type="ECO:0000256" key="3">
    <source>
        <dbReference type="ARBA" id="ARBA00022723"/>
    </source>
</evidence>
<dbReference type="NCBIfam" id="TIGR00347">
    <property type="entry name" value="bioD"/>
    <property type="match status" value="1"/>
</dbReference>
<comment type="subcellular location">
    <subcellularLocation>
        <location evidence="9">Cytoplasm</location>
    </subcellularLocation>
</comment>
<dbReference type="EC" id="6.3.3.3" evidence="9"/>
<gene>
    <name evidence="9 10" type="primary">bioD</name>
    <name evidence="10" type="ORF">THMIRHAM_03140</name>
</gene>
<sequence length="225" mass="24131">MNDSPNKTTRPGGFFITGTDTDVGKTYIAGCVAHTLIQQGYRVTPRKPIASGCIKQADGSLLCEDALFLQQSCQSNESLQSICPNQFEPPISPQTAIQQAGLVISTVDLVQACQPAQTLQANEILMVEGAGGFYSPLCSDGLNKDLATALDLPVILVVKNQLGCINHTLLTLAAIEQAGLQTHAIILNFSAEKNHAKDLDKWTTLPIFHIPFSPSKTLIEIPGFI</sequence>
<comment type="similarity">
    <text evidence="9">Belongs to the dethiobiotin synthetase family.</text>
</comment>
<keyword evidence="7 9" id="KW-0460">Magnesium</keyword>
<keyword evidence="5 9" id="KW-0093">Biotin biosynthesis</keyword>
<keyword evidence="6 9" id="KW-0067">ATP-binding</keyword>
<dbReference type="PIRSF" id="PIRSF006755">
    <property type="entry name" value="DTB_synth"/>
    <property type="match status" value="1"/>
</dbReference>
<dbReference type="InterPro" id="IPR027417">
    <property type="entry name" value="P-loop_NTPase"/>
</dbReference>
<dbReference type="PANTHER" id="PTHR43210">
    <property type="entry name" value="DETHIOBIOTIN SYNTHETASE"/>
    <property type="match status" value="1"/>
</dbReference>
<evidence type="ECO:0000256" key="2">
    <source>
        <dbReference type="ARBA" id="ARBA00022598"/>
    </source>
</evidence>